<proteinExistence type="predicted"/>
<evidence type="ECO:0000313" key="2">
    <source>
        <dbReference type="EMBL" id="KJZ71177.1"/>
    </source>
</evidence>
<reference evidence="2 3" key="1">
    <citation type="journal article" date="2014" name="Genome Biol. Evol.">
        <title>Comparative genomics and transcriptomics analyses reveal divergent lifestyle features of nematode endoparasitic fungus Hirsutella minnesotensis.</title>
        <authorList>
            <person name="Lai Y."/>
            <person name="Liu K."/>
            <person name="Zhang X."/>
            <person name="Zhang X."/>
            <person name="Li K."/>
            <person name="Wang N."/>
            <person name="Shu C."/>
            <person name="Wu Y."/>
            <person name="Wang C."/>
            <person name="Bushley K.E."/>
            <person name="Xiang M."/>
            <person name="Liu X."/>
        </authorList>
    </citation>
    <scope>NUCLEOTIDE SEQUENCE [LARGE SCALE GENOMIC DNA]</scope>
    <source>
        <strain evidence="2 3">3608</strain>
    </source>
</reference>
<dbReference type="InterPro" id="IPR002156">
    <property type="entry name" value="RNaseH_domain"/>
</dbReference>
<evidence type="ECO:0000259" key="1">
    <source>
        <dbReference type="PROSITE" id="PS50879"/>
    </source>
</evidence>
<dbReference type="Pfam" id="PF00075">
    <property type="entry name" value="RNase_H"/>
    <property type="match status" value="1"/>
</dbReference>
<sequence length="243" mass="27285">MFYYPVHNDNADTTPFDIFSLRRGTGRVFPGSISLQQPGHRPQYLFPPTALFAADPPVLRFINFHDPEQALIFTSGACLKSRKIYGEAAWGFKYKPSGAAVADGPVVGRLECIGPFGDHLKQTTDRAALRAVLAALRFQFWNLEGFSSLVIATDSPRVAQGATELLPGWVYNKWLDVDGQKVKDRDLWEALLGEFERWDSLGVRVFIGYYVGPEVDNLQWLIHQAAHTLEDVVQHVDCPYWGS</sequence>
<gene>
    <name evidence="2" type="ORF">HIM_09432</name>
</gene>
<protein>
    <recommendedName>
        <fullName evidence="1">RNase H type-1 domain-containing protein</fullName>
    </recommendedName>
</protein>
<organism evidence="2 3">
    <name type="scientific">Hirsutella minnesotensis 3608</name>
    <dbReference type="NCBI Taxonomy" id="1043627"/>
    <lineage>
        <taxon>Eukaryota</taxon>
        <taxon>Fungi</taxon>
        <taxon>Dikarya</taxon>
        <taxon>Ascomycota</taxon>
        <taxon>Pezizomycotina</taxon>
        <taxon>Sordariomycetes</taxon>
        <taxon>Hypocreomycetidae</taxon>
        <taxon>Hypocreales</taxon>
        <taxon>Ophiocordycipitaceae</taxon>
        <taxon>Hirsutella</taxon>
    </lineage>
</organism>
<evidence type="ECO:0000313" key="3">
    <source>
        <dbReference type="Proteomes" id="UP000054481"/>
    </source>
</evidence>
<dbReference type="InterPro" id="IPR012337">
    <property type="entry name" value="RNaseH-like_sf"/>
</dbReference>
<keyword evidence="3" id="KW-1185">Reference proteome</keyword>
<feature type="domain" description="RNase H type-1" evidence="1">
    <location>
        <begin position="66"/>
        <end position="227"/>
    </location>
</feature>
<dbReference type="InterPro" id="IPR036397">
    <property type="entry name" value="RNaseH_sf"/>
</dbReference>
<dbReference type="GO" id="GO:0004523">
    <property type="term" value="F:RNA-DNA hybrid ribonuclease activity"/>
    <property type="evidence" value="ECO:0007669"/>
    <property type="project" value="InterPro"/>
</dbReference>
<name>A0A0F7ZXR4_9HYPO</name>
<dbReference type="GO" id="GO:0003676">
    <property type="term" value="F:nucleic acid binding"/>
    <property type="evidence" value="ECO:0007669"/>
    <property type="project" value="InterPro"/>
</dbReference>
<dbReference type="EMBL" id="KQ030585">
    <property type="protein sequence ID" value="KJZ71177.1"/>
    <property type="molecule type" value="Genomic_DNA"/>
</dbReference>
<dbReference type="OrthoDB" id="407198at2759"/>
<dbReference type="AlphaFoldDB" id="A0A0F7ZXR4"/>
<dbReference type="PROSITE" id="PS50879">
    <property type="entry name" value="RNASE_H_1"/>
    <property type="match status" value="1"/>
</dbReference>
<accession>A0A0F7ZXR4</accession>
<dbReference type="Proteomes" id="UP000054481">
    <property type="component" value="Unassembled WGS sequence"/>
</dbReference>
<dbReference type="Gene3D" id="3.30.420.10">
    <property type="entry name" value="Ribonuclease H-like superfamily/Ribonuclease H"/>
    <property type="match status" value="1"/>
</dbReference>
<dbReference type="SUPFAM" id="SSF53098">
    <property type="entry name" value="Ribonuclease H-like"/>
    <property type="match status" value="1"/>
</dbReference>